<dbReference type="AlphaFoldDB" id="A0A934RWY1"/>
<name>A0A934RWY1_9BACT</name>
<comment type="caution">
    <text evidence="2">The sequence shown here is derived from an EMBL/GenBank/DDBJ whole genome shotgun (WGS) entry which is preliminary data.</text>
</comment>
<dbReference type="SUPFAM" id="SSF63829">
    <property type="entry name" value="Calcium-dependent phosphotriesterase"/>
    <property type="match status" value="1"/>
</dbReference>
<gene>
    <name evidence="2" type="ORF">JIN87_03445</name>
</gene>
<organism evidence="2 3">
    <name type="scientific">Pelagicoccus mobilis</name>
    <dbReference type="NCBI Taxonomy" id="415221"/>
    <lineage>
        <taxon>Bacteria</taxon>
        <taxon>Pseudomonadati</taxon>
        <taxon>Verrucomicrobiota</taxon>
        <taxon>Opitutia</taxon>
        <taxon>Puniceicoccales</taxon>
        <taxon>Pelagicoccaceae</taxon>
        <taxon>Pelagicoccus</taxon>
    </lineage>
</organism>
<dbReference type="EMBL" id="JAENIL010000005">
    <property type="protein sequence ID" value="MBK1875907.1"/>
    <property type="molecule type" value="Genomic_DNA"/>
</dbReference>
<keyword evidence="3" id="KW-1185">Reference proteome</keyword>
<dbReference type="InterPro" id="IPR055557">
    <property type="entry name" value="DUF7133"/>
</dbReference>
<protein>
    <recommendedName>
        <fullName evidence="1">DUF7133 domain-containing protein</fullName>
    </recommendedName>
</protein>
<dbReference type="RefSeq" id="WP_200354124.1">
    <property type="nucleotide sequence ID" value="NZ_JAENIL010000005.1"/>
</dbReference>
<feature type="domain" description="DUF7133" evidence="1">
    <location>
        <begin position="68"/>
        <end position="134"/>
    </location>
</feature>
<evidence type="ECO:0000259" key="1">
    <source>
        <dbReference type="Pfam" id="PF23500"/>
    </source>
</evidence>
<dbReference type="Pfam" id="PF23500">
    <property type="entry name" value="DUF7133"/>
    <property type="match status" value="1"/>
</dbReference>
<accession>A0A934RWY1</accession>
<dbReference type="InterPro" id="IPR011042">
    <property type="entry name" value="6-blade_b-propeller_TolB-like"/>
</dbReference>
<dbReference type="Gene3D" id="2.120.10.30">
    <property type="entry name" value="TolB, C-terminal domain"/>
    <property type="match status" value="1"/>
</dbReference>
<proteinExistence type="predicted"/>
<sequence length="500" mass="55470">MIRSCLALISLSDTSLLAQSWQDHYVIENVPLPVEIDKQIGGMLTLRDGRIAASFYSGEILIFDQTKNEWSLFAQGLQCPLGMVEDPDGAIVTSQWSELTRLRDTDGDGEADVYETVWDDFGISGNYHEFNFGPAVDHEGNYYVALNVASNFAGTFEKVRGPIIPIGLEESVLKGWKDNPDWPTIKKKAGRMYSRVPYRGCVMKISPDGKGTPFAYGFRSPDGIGFDDKGRLWVTDNQGDWRGTSPLYHVTEGNFYGHPASLVWKEGWTQDPLEVPVEQLQSMRTPAAALFPHGELANSPTQPIPTIAPEKFGLPEGEVLIGDMNQPILSRFLADKVGETVQGAFIPFLPFSGLGMGNHRFCFDQSGALWVGKTHLKWAGDEGIRKITWTGKPLFFVEEAELKQSGFKLRLNASLSEALPKITVVKHTYHYHAAYGSPKVNEQEVEVSEVNRSSNGKTLKFKLPEITPGYLYTIKLEGAKATDGSPLMGDTIYYNVVETK</sequence>
<dbReference type="Proteomes" id="UP000617628">
    <property type="component" value="Unassembled WGS sequence"/>
</dbReference>
<evidence type="ECO:0000313" key="3">
    <source>
        <dbReference type="Proteomes" id="UP000617628"/>
    </source>
</evidence>
<reference evidence="2" key="1">
    <citation type="submission" date="2021-01" db="EMBL/GenBank/DDBJ databases">
        <title>Modified the classification status of verrucomicrobia.</title>
        <authorList>
            <person name="Feng X."/>
        </authorList>
    </citation>
    <scope>NUCLEOTIDE SEQUENCE</scope>
    <source>
        <strain evidence="2">KCTC 13126</strain>
    </source>
</reference>
<evidence type="ECO:0000313" key="2">
    <source>
        <dbReference type="EMBL" id="MBK1875907.1"/>
    </source>
</evidence>
<dbReference type="PANTHER" id="PTHR33546">
    <property type="entry name" value="LARGE, MULTIFUNCTIONAL SECRETED PROTEIN-RELATED"/>
    <property type="match status" value="1"/>
</dbReference>
<dbReference type="PANTHER" id="PTHR33546:SF1">
    <property type="entry name" value="LARGE, MULTIFUNCTIONAL SECRETED PROTEIN"/>
    <property type="match status" value="1"/>
</dbReference>